<proteinExistence type="predicted"/>
<dbReference type="RefSeq" id="WP_195765962.1">
    <property type="nucleotide sequence ID" value="NZ_CHYV01000002.1"/>
</dbReference>
<reference evidence="1" key="1">
    <citation type="submission" date="2023-02" db="EMBL/GenBank/DDBJ databases">
        <authorList>
            <person name="Ashton P.M."/>
            <person name="Dallman T."/>
            <person name="Nair S."/>
            <person name="De Pinna E."/>
            <person name="Peters T."/>
            <person name="Grant K."/>
        </authorList>
    </citation>
    <scope>NUCLEOTIDE SEQUENCE</scope>
    <source>
        <strain evidence="1">01103883</strain>
    </source>
</reference>
<dbReference type="EMBL" id="ABNAVX010000025">
    <property type="protein sequence ID" value="ELI8103841.1"/>
    <property type="molecule type" value="Genomic_DNA"/>
</dbReference>
<sequence>MKTGPTYSKGNSMDERKLSELFAKNRAEELPDDIWGTYVLPINYPDVDLRQWTKACVIVGGRGSGKTMFLKYHCHPTIFSSKHNKINNTELKRIGIYWRPDTAFTQHLSEEWLGKYWDGAFKSYMCLSILIEFSRLAKNISVSKIQDENLKYDISKFKVPKAISKKISQFTDDILLVDAEEYIQEALFELSNWINIPDKEIPPINIDIKSALSILSIELNKLSLNLKDTIYHIYIDEFENLTIPQQKLINTWMKHGIQPLLFSVAYKKNADVSHNTISQESIVERNDYRKIDLEETYLADFGLFAAEVLALKLTSFSFESEIKTIINHYSDPRYLDRRKGEDYQKAVRKIASDFLPNKSYAEIAKDIWDNKTLASKAFNLINDGLVYHKDTQYNTYDFIDYDKPEASLVNGVLLNRKSNIPKELIIEFTKYRSGKESKYPSWIQNNLVGTILYIYNKVSSKPCPLYSGFEQFILMSTGNLRHFLELCHQSILKAESDRNNTINSILNGLPVETQSSATIKTSTLEIEKISDLGANGIHLKRIARRLGKIFNYSQLRKSQSEPEVNHFTFDLSDHTQLDDKTRVLLNEALVWSVLFEEKSTKKKSEEELETKDYILHPVLSSYFGISYRRKRKLKIKIEELKIIFQGDDDEFNKLLKTFKSKWSISEDIDESYKLKDGIGMQLGLI</sequence>
<organism evidence="1 2">
    <name type="scientific">Yersinia enterocolitica</name>
    <dbReference type="NCBI Taxonomy" id="630"/>
    <lineage>
        <taxon>Bacteria</taxon>
        <taxon>Pseudomonadati</taxon>
        <taxon>Pseudomonadota</taxon>
        <taxon>Gammaproteobacteria</taxon>
        <taxon>Enterobacterales</taxon>
        <taxon>Yersiniaceae</taxon>
        <taxon>Yersinia</taxon>
    </lineage>
</organism>
<dbReference type="InterPro" id="IPR056955">
    <property type="entry name" value="ORC-CDC6-like"/>
</dbReference>
<name>A0AAD2V243_YEREN</name>
<protein>
    <submittedName>
        <fullName evidence="1">Uncharacterized protein</fullName>
    </submittedName>
</protein>
<comment type="caution">
    <text evidence="1">The sequence shown here is derived from an EMBL/GenBank/DDBJ whole genome shotgun (WGS) entry which is preliminary data.</text>
</comment>
<dbReference type="AlphaFoldDB" id="A0AAD2V243"/>
<accession>A0AAD2V243</accession>
<dbReference type="Pfam" id="PF24389">
    <property type="entry name" value="ORC-CDC6-like"/>
    <property type="match status" value="1"/>
</dbReference>
<evidence type="ECO:0000313" key="1">
    <source>
        <dbReference type="EMBL" id="ELI8103841.1"/>
    </source>
</evidence>
<gene>
    <name evidence="1" type="ORF">RSF11_003582</name>
</gene>
<evidence type="ECO:0000313" key="2">
    <source>
        <dbReference type="Proteomes" id="UP001182355"/>
    </source>
</evidence>
<dbReference type="Proteomes" id="UP001182355">
    <property type="component" value="Unassembled WGS sequence"/>
</dbReference>